<dbReference type="GO" id="GO:0000981">
    <property type="term" value="F:DNA-binding transcription factor activity, RNA polymerase II-specific"/>
    <property type="evidence" value="ECO:0007669"/>
    <property type="project" value="InterPro"/>
</dbReference>
<dbReference type="GO" id="GO:0005634">
    <property type="term" value="C:nucleus"/>
    <property type="evidence" value="ECO:0007669"/>
    <property type="project" value="UniProtKB-SubCell"/>
</dbReference>
<dbReference type="Pfam" id="PF00172">
    <property type="entry name" value="Zn_clus"/>
    <property type="match status" value="1"/>
</dbReference>
<keyword evidence="2" id="KW-0479">Metal-binding</keyword>
<evidence type="ECO:0000259" key="6">
    <source>
        <dbReference type="PROSITE" id="PS50048"/>
    </source>
</evidence>
<dbReference type="Proteomes" id="UP000054007">
    <property type="component" value="Unassembled WGS sequence"/>
</dbReference>
<dbReference type="SMART" id="SM00066">
    <property type="entry name" value="GAL4"/>
    <property type="match status" value="1"/>
</dbReference>
<feature type="domain" description="Zn(2)-C6 fungal-type" evidence="6">
    <location>
        <begin position="14"/>
        <end position="45"/>
    </location>
</feature>
<proteinExistence type="predicted"/>
<dbReference type="Pfam" id="PF04082">
    <property type="entry name" value="Fungal_trans"/>
    <property type="match status" value="1"/>
</dbReference>
<keyword evidence="5" id="KW-0472">Membrane</keyword>
<name>A0A0D7BTY7_9AGAR</name>
<keyword evidence="8" id="KW-1185">Reference proteome</keyword>
<feature type="compositionally biased region" description="Low complexity" evidence="4">
    <location>
        <begin position="89"/>
        <end position="98"/>
    </location>
</feature>
<evidence type="ECO:0000256" key="2">
    <source>
        <dbReference type="ARBA" id="ARBA00022723"/>
    </source>
</evidence>
<dbReference type="Gene3D" id="4.10.240.10">
    <property type="entry name" value="Zn(2)-C6 fungal-type DNA-binding domain"/>
    <property type="match status" value="1"/>
</dbReference>
<gene>
    <name evidence="7" type="ORF">CYLTODRAFT_416675</name>
</gene>
<dbReference type="PROSITE" id="PS00463">
    <property type="entry name" value="ZN2_CY6_FUNGAL_1"/>
    <property type="match status" value="1"/>
</dbReference>
<evidence type="ECO:0000313" key="8">
    <source>
        <dbReference type="Proteomes" id="UP000054007"/>
    </source>
</evidence>
<keyword evidence="5" id="KW-1133">Transmembrane helix</keyword>
<evidence type="ECO:0000256" key="5">
    <source>
        <dbReference type="SAM" id="Phobius"/>
    </source>
</evidence>
<dbReference type="GO" id="GO:0006351">
    <property type="term" value="P:DNA-templated transcription"/>
    <property type="evidence" value="ECO:0007669"/>
    <property type="project" value="InterPro"/>
</dbReference>
<dbReference type="STRING" id="1314674.A0A0D7BTY7"/>
<dbReference type="AlphaFoldDB" id="A0A0D7BTY7"/>
<evidence type="ECO:0000256" key="4">
    <source>
        <dbReference type="SAM" id="MobiDB-lite"/>
    </source>
</evidence>
<evidence type="ECO:0000313" key="7">
    <source>
        <dbReference type="EMBL" id="KIY73644.1"/>
    </source>
</evidence>
<keyword evidence="3" id="KW-0539">Nucleus</keyword>
<reference evidence="7 8" key="1">
    <citation type="journal article" date="2015" name="Fungal Genet. Biol.">
        <title>Evolution of novel wood decay mechanisms in Agaricales revealed by the genome sequences of Fistulina hepatica and Cylindrobasidium torrendii.</title>
        <authorList>
            <person name="Floudas D."/>
            <person name="Held B.W."/>
            <person name="Riley R."/>
            <person name="Nagy L.G."/>
            <person name="Koehler G."/>
            <person name="Ransdell A.S."/>
            <person name="Younus H."/>
            <person name="Chow J."/>
            <person name="Chiniquy J."/>
            <person name="Lipzen A."/>
            <person name="Tritt A."/>
            <person name="Sun H."/>
            <person name="Haridas S."/>
            <person name="LaButti K."/>
            <person name="Ohm R.A."/>
            <person name="Kues U."/>
            <person name="Blanchette R.A."/>
            <person name="Grigoriev I.V."/>
            <person name="Minto R.E."/>
            <person name="Hibbett D.S."/>
        </authorList>
    </citation>
    <scope>NUCLEOTIDE SEQUENCE [LARGE SCALE GENOMIC DNA]</scope>
    <source>
        <strain evidence="7 8">FP15055 ss-10</strain>
    </source>
</reference>
<evidence type="ECO:0000256" key="1">
    <source>
        <dbReference type="ARBA" id="ARBA00004123"/>
    </source>
</evidence>
<dbReference type="SMART" id="SM00906">
    <property type="entry name" value="Fungal_trans"/>
    <property type="match status" value="1"/>
</dbReference>
<dbReference type="InterPro" id="IPR036864">
    <property type="entry name" value="Zn2-C6_fun-type_DNA-bd_sf"/>
</dbReference>
<dbReference type="InterPro" id="IPR001138">
    <property type="entry name" value="Zn2Cys6_DnaBD"/>
</dbReference>
<dbReference type="PANTHER" id="PTHR31001:SF76">
    <property type="entry name" value="ZN(2)-C6 FUNGAL-TYPE DOMAIN-CONTAINING PROTEIN"/>
    <property type="match status" value="1"/>
</dbReference>
<feature type="transmembrane region" description="Helical" evidence="5">
    <location>
        <begin position="533"/>
        <end position="553"/>
    </location>
</feature>
<keyword evidence="5" id="KW-0812">Transmembrane</keyword>
<dbReference type="PROSITE" id="PS50048">
    <property type="entry name" value="ZN2_CY6_FUNGAL_2"/>
    <property type="match status" value="1"/>
</dbReference>
<accession>A0A0D7BTY7</accession>
<dbReference type="OrthoDB" id="3364175at2759"/>
<protein>
    <recommendedName>
        <fullName evidence="6">Zn(2)-C6 fungal-type domain-containing protein</fullName>
    </recommendedName>
</protein>
<comment type="subcellular location">
    <subcellularLocation>
        <location evidence="1">Nucleus</location>
    </subcellularLocation>
</comment>
<dbReference type="SUPFAM" id="SSF57701">
    <property type="entry name" value="Zn2/Cys6 DNA-binding domain"/>
    <property type="match status" value="1"/>
</dbReference>
<evidence type="ECO:0000256" key="3">
    <source>
        <dbReference type="ARBA" id="ARBA00023242"/>
    </source>
</evidence>
<dbReference type="CDD" id="cd12148">
    <property type="entry name" value="fungal_TF_MHR"/>
    <property type="match status" value="1"/>
</dbReference>
<dbReference type="GO" id="GO:0003677">
    <property type="term" value="F:DNA binding"/>
    <property type="evidence" value="ECO:0007669"/>
    <property type="project" value="InterPro"/>
</dbReference>
<sequence length="712" mass="79989">MSEAARTTARPIQSCFQCRKRKIKCNRTYPCAPCVLRGEGGKCREVDKNIALSTKSTTETLEDVLHRVAALESIVTELSRKVANGQEGSTASSSSTASQVNSDDKPRIRYAYGATSTHEDVAMMLEDFAMGHRINQTRASIEYETSLDAGPSSSTIKSHRHPLVLLVDQATDPLERIVSMLPDERQSQALAQFYFDQLEWYSKILHAPMFMRDLATLYTKRDSGDAQTMRASFIGVAFMVFCLSFHLIDSNLCQELGIELQTAIDLSGAMYSAAQACIHWDDYMAVHTVENLQCILLMAVYQQNCDESDTHWALMGSAIKIAQNLGLSRLGSESDGRTFNDSWKSVVKREIARRVWWGLVITDWSHAASHNGTYAIHPSQNHTALPANINDSDLVDGQPLRARPPQEYTEMTFALARLRFVHLYREIVDEMNSPVGTGYNFVVEMDSRIEETLSEVPSFFVLNSTDTPRLSNVKSMEVTMCMIMGETRRLRLHRPFLFRGYRDKKYTNSRHQCIESAHNILNHLKLDTGRSAVLLKLWIVMFYGFAAAVVLFIDLCHMRAVADLEGEDDMEKQRGELRKALDLFKATEQTSIVSRNAIALLEGLLVAELELPIQTPSRKRTRYEDEDAPEPEGPFKRIVKRCLFEASQNTAPIASSSVYSSPPQTDIFADGAHSLWNLRDEGLFTGPAIDDTSMVDLAGLLYNDYGWGEGTF</sequence>
<dbReference type="InterPro" id="IPR007219">
    <property type="entry name" value="XnlR_reg_dom"/>
</dbReference>
<organism evidence="7 8">
    <name type="scientific">Cylindrobasidium torrendii FP15055 ss-10</name>
    <dbReference type="NCBI Taxonomy" id="1314674"/>
    <lineage>
        <taxon>Eukaryota</taxon>
        <taxon>Fungi</taxon>
        <taxon>Dikarya</taxon>
        <taxon>Basidiomycota</taxon>
        <taxon>Agaricomycotina</taxon>
        <taxon>Agaricomycetes</taxon>
        <taxon>Agaricomycetidae</taxon>
        <taxon>Agaricales</taxon>
        <taxon>Marasmiineae</taxon>
        <taxon>Physalacriaceae</taxon>
        <taxon>Cylindrobasidium</taxon>
    </lineage>
</organism>
<dbReference type="PANTHER" id="PTHR31001">
    <property type="entry name" value="UNCHARACTERIZED TRANSCRIPTIONAL REGULATORY PROTEIN"/>
    <property type="match status" value="1"/>
</dbReference>
<dbReference type="CDD" id="cd00067">
    <property type="entry name" value="GAL4"/>
    <property type="match status" value="1"/>
</dbReference>
<dbReference type="EMBL" id="KN880434">
    <property type="protein sequence ID" value="KIY73644.1"/>
    <property type="molecule type" value="Genomic_DNA"/>
</dbReference>
<dbReference type="InterPro" id="IPR050613">
    <property type="entry name" value="Sec_Metabolite_Reg"/>
</dbReference>
<dbReference type="GO" id="GO:0008270">
    <property type="term" value="F:zinc ion binding"/>
    <property type="evidence" value="ECO:0007669"/>
    <property type="project" value="InterPro"/>
</dbReference>
<feature type="region of interest" description="Disordered" evidence="4">
    <location>
        <begin position="83"/>
        <end position="102"/>
    </location>
</feature>